<protein>
    <submittedName>
        <fullName evidence="1">Uncharacterized protein</fullName>
    </submittedName>
</protein>
<reference evidence="1" key="1">
    <citation type="submission" date="2023-10" db="EMBL/GenBank/DDBJ databases">
        <title>Genome assembly of Pristionchus species.</title>
        <authorList>
            <person name="Yoshida K."/>
            <person name="Sommer R.J."/>
        </authorList>
    </citation>
    <scope>NUCLEOTIDE SEQUENCE</scope>
    <source>
        <strain evidence="1">RS5133</strain>
    </source>
</reference>
<dbReference type="EMBL" id="BTSY01000003">
    <property type="protein sequence ID" value="GMT18546.1"/>
    <property type="molecule type" value="Genomic_DNA"/>
</dbReference>
<keyword evidence="2" id="KW-1185">Reference proteome</keyword>
<gene>
    <name evidence="1" type="ORF">PFISCL1PPCAC_9843</name>
</gene>
<name>A0AAV5VIR9_9BILA</name>
<evidence type="ECO:0000313" key="2">
    <source>
        <dbReference type="Proteomes" id="UP001432322"/>
    </source>
</evidence>
<evidence type="ECO:0000313" key="1">
    <source>
        <dbReference type="EMBL" id="GMT18546.1"/>
    </source>
</evidence>
<feature type="non-terminal residue" evidence="1">
    <location>
        <position position="1"/>
    </location>
</feature>
<organism evidence="1 2">
    <name type="scientific">Pristionchus fissidentatus</name>
    <dbReference type="NCBI Taxonomy" id="1538716"/>
    <lineage>
        <taxon>Eukaryota</taxon>
        <taxon>Metazoa</taxon>
        <taxon>Ecdysozoa</taxon>
        <taxon>Nematoda</taxon>
        <taxon>Chromadorea</taxon>
        <taxon>Rhabditida</taxon>
        <taxon>Rhabditina</taxon>
        <taxon>Diplogasteromorpha</taxon>
        <taxon>Diplogasteroidea</taxon>
        <taxon>Neodiplogasteridae</taxon>
        <taxon>Pristionchus</taxon>
    </lineage>
</organism>
<sequence length="94" mass="10606">LRCRYMNDDLVFVPEGIVCDTRPTEKPRGAQTLLQFVHASAVANFEITGADESSEEAFDYSRCSPFSTMKVFVRKFDHPLAKALAEHPAKTKNR</sequence>
<accession>A0AAV5VIR9</accession>
<feature type="non-terminal residue" evidence="1">
    <location>
        <position position="94"/>
    </location>
</feature>
<proteinExistence type="predicted"/>
<dbReference type="Proteomes" id="UP001432322">
    <property type="component" value="Unassembled WGS sequence"/>
</dbReference>
<dbReference type="AlphaFoldDB" id="A0AAV5VIR9"/>
<comment type="caution">
    <text evidence="1">The sequence shown here is derived from an EMBL/GenBank/DDBJ whole genome shotgun (WGS) entry which is preliminary data.</text>
</comment>